<sequence length="192" mass="21391">MAVKTNQTMLMALYLRELGGVDPAEAGPNCRLTSVIKNRNGADTSHGQFKQEWSAWWGALTSGEIEAETAPEQTLHEHLDLEGFPALAKLAKAHYGQATVFAQQHAEEFIEKSVDYVPRRLDELERILLDHGVDHDTQAQEQQIQLIDMPLDEPRAWLTGRSTIVASTSLLQDSKAFHGFIQPMVTIIFPSA</sequence>
<gene>
    <name evidence="1" type="ORF">QMQ05_10730</name>
</gene>
<dbReference type="KEGG" id="gey:QMQ05_10730"/>
<dbReference type="AlphaFoldDB" id="A0AAU6WA47"/>
<organism evidence="1 2">
    <name type="scientific">Glutamicibacter ectropisis</name>
    <dbReference type="NCBI Taxonomy" id="3046593"/>
    <lineage>
        <taxon>Bacteria</taxon>
        <taxon>Bacillati</taxon>
        <taxon>Actinomycetota</taxon>
        <taxon>Actinomycetes</taxon>
        <taxon>Micrococcales</taxon>
        <taxon>Micrococcaceae</taxon>
        <taxon>Glutamicibacter</taxon>
    </lineage>
</organism>
<keyword evidence="2" id="KW-1185">Reference proteome</keyword>
<dbReference type="Proteomes" id="UP001486888">
    <property type="component" value="Chromosome"/>
</dbReference>
<evidence type="ECO:0000313" key="2">
    <source>
        <dbReference type="Proteomes" id="UP001486888"/>
    </source>
</evidence>
<evidence type="ECO:0008006" key="3">
    <source>
        <dbReference type="Google" id="ProtNLM"/>
    </source>
</evidence>
<evidence type="ECO:0000313" key="1">
    <source>
        <dbReference type="EMBL" id="XAO44831.1"/>
    </source>
</evidence>
<reference evidence="1 2" key="1">
    <citation type="submission" date="2023-05" db="EMBL/GenBank/DDBJ databases">
        <title>Glutamicibacter sp. B1, complete genome.</title>
        <authorList>
            <person name="Long Y.H."/>
            <person name="Fang T."/>
            <person name="Li X.Y."/>
        </authorList>
    </citation>
    <scope>NUCLEOTIDE SEQUENCE [LARGE SCALE GENOMIC DNA]</scope>
    <source>
        <strain evidence="1 2">B1</strain>
    </source>
</reference>
<proteinExistence type="predicted"/>
<protein>
    <recommendedName>
        <fullName evidence="3">DUF222 domain-containing protein</fullName>
    </recommendedName>
</protein>
<accession>A0AAU6WA47</accession>
<name>A0AAU6WA47_9MICC</name>
<dbReference type="RefSeq" id="WP_345469913.1">
    <property type="nucleotide sequence ID" value="NZ_CP125942.1"/>
</dbReference>
<dbReference type="EMBL" id="CP125942">
    <property type="protein sequence ID" value="XAO44831.1"/>
    <property type="molecule type" value="Genomic_DNA"/>
</dbReference>